<keyword evidence="2 5" id="KW-0812">Transmembrane</keyword>
<proteinExistence type="predicted"/>
<dbReference type="PANTHER" id="PTHR31465">
    <property type="entry name" value="PROTEIN RTA1-RELATED"/>
    <property type="match status" value="1"/>
</dbReference>
<comment type="caution">
    <text evidence="6">The sequence shown here is derived from an EMBL/GenBank/DDBJ whole genome shotgun (WGS) entry which is preliminary data.</text>
</comment>
<feature type="transmembrane region" description="Helical" evidence="5">
    <location>
        <begin position="82"/>
        <end position="108"/>
    </location>
</feature>
<evidence type="ECO:0000313" key="7">
    <source>
        <dbReference type="Proteomes" id="UP001164286"/>
    </source>
</evidence>
<gene>
    <name evidence="6" type="ORF">MKK02DRAFT_19899</name>
</gene>
<evidence type="ECO:0000256" key="1">
    <source>
        <dbReference type="ARBA" id="ARBA00004141"/>
    </source>
</evidence>
<feature type="transmembrane region" description="Helical" evidence="5">
    <location>
        <begin position="120"/>
        <end position="140"/>
    </location>
</feature>
<feature type="transmembrane region" description="Helical" evidence="5">
    <location>
        <begin position="206"/>
        <end position="226"/>
    </location>
</feature>
<comment type="subcellular location">
    <subcellularLocation>
        <location evidence="1">Membrane</location>
        <topology evidence="1">Multi-pass membrane protein</topology>
    </subcellularLocation>
</comment>
<dbReference type="InterPro" id="IPR007568">
    <property type="entry name" value="RTA1"/>
</dbReference>
<keyword evidence="4 5" id="KW-0472">Membrane</keyword>
<dbReference type="AlphaFoldDB" id="A0AA38H4Y5"/>
<dbReference type="GO" id="GO:0016020">
    <property type="term" value="C:membrane"/>
    <property type="evidence" value="ECO:0007669"/>
    <property type="project" value="UniProtKB-SubCell"/>
</dbReference>
<dbReference type="Pfam" id="PF04479">
    <property type="entry name" value="RTA1"/>
    <property type="match status" value="1"/>
</dbReference>
<feature type="transmembrane region" description="Helical" evidence="5">
    <location>
        <begin position="169"/>
        <end position="186"/>
    </location>
</feature>
<dbReference type="Proteomes" id="UP001164286">
    <property type="component" value="Unassembled WGS sequence"/>
</dbReference>
<evidence type="ECO:0000313" key="6">
    <source>
        <dbReference type="EMBL" id="KAI9632891.1"/>
    </source>
</evidence>
<evidence type="ECO:0000256" key="5">
    <source>
        <dbReference type="SAM" id="Phobius"/>
    </source>
</evidence>
<dbReference type="EMBL" id="JAKWFO010000014">
    <property type="protein sequence ID" value="KAI9632891.1"/>
    <property type="molecule type" value="Genomic_DNA"/>
</dbReference>
<evidence type="ECO:0000256" key="3">
    <source>
        <dbReference type="ARBA" id="ARBA00022989"/>
    </source>
</evidence>
<reference evidence="6" key="1">
    <citation type="journal article" date="2022" name="G3 (Bethesda)">
        <title>High quality genome of the basidiomycete yeast Dioszegia hungarica PDD-24b-2 isolated from cloud water.</title>
        <authorList>
            <person name="Jarrige D."/>
            <person name="Haridas S."/>
            <person name="Bleykasten-Grosshans C."/>
            <person name="Joly M."/>
            <person name="Nadalig T."/>
            <person name="Sancelme M."/>
            <person name="Vuilleumier S."/>
            <person name="Grigoriev I.V."/>
            <person name="Amato P."/>
            <person name="Bringel F."/>
        </authorList>
    </citation>
    <scope>NUCLEOTIDE SEQUENCE</scope>
    <source>
        <strain evidence="6">PDD-24b-2</strain>
    </source>
</reference>
<name>A0AA38H4Y5_9TREE</name>
<dbReference type="PANTHER" id="PTHR31465:SF1">
    <property type="entry name" value="PROTEIN RTA1-RELATED"/>
    <property type="match status" value="1"/>
</dbReference>
<accession>A0AA38H4Y5</accession>
<keyword evidence="3 5" id="KW-1133">Transmembrane helix</keyword>
<dbReference type="GeneID" id="77725370"/>
<evidence type="ECO:0000256" key="4">
    <source>
        <dbReference type="ARBA" id="ARBA00023136"/>
    </source>
</evidence>
<organism evidence="6 7">
    <name type="scientific">Dioszegia hungarica</name>
    <dbReference type="NCBI Taxonomy" id="4972"/>
    <lineage>
        <taxon>Eukaryota</taxon>
        <taxon>Fungi</taxon>
        <taxon>Dikarya</taxon>
        <taxon>Basidiomycota</taxon>
        <taxon>Agaricomycotina</taxon>
        <taxon>Tremellomycetes</taxon>
        <taxon>Tremellales</taxon>
        <taxon>Bulleribasidiaceae</taxon>
        <taxon>Dioszegia</taxon>
    </lineage>
</organism>
<protein>
    <submittedName>
        <fullName evidence="6">RTA1 like protein-domain-containing protein</fullName>
    </submittedName>
</protein>
<dbReference type="RefSeq" id="XP_052942668.1">
    <property type="nucleotide sequence ID" value="XM_053086169.1"/>
</dbReference>
<sequence length="263" mass="29503">FKTHPRAKYMRPVRWGATIMAFGYLCRFSRRTGINAWSWLFETFQFLLLSPCAFLAQVYVLLPHLAEALEAEDCLPIGGRALKWIFISADIITVLAQLAGTALTITFGDLVEIGKWVVTGGLWVQLVFFLTFMVIFSIFASRLRKRHLDQGGIGADVGGHKWIDRCTSLIYVMFEACLCLFVRSIYRVAEYTSGAKSALGLSETAFYILDALMMLLLIIGFCVVWAPRCLEGKILPSAVDRWSRPGGTVEMDKVRRQPGTNNA</sequence>
<evidence type="ECO:0000256" key="2">
    <source>
        <dbReference type="ARBA" id="ARBA00022692"/>
    </source>
</evidence>
<feature type="non-terminal residue" evidence="6">
    <location>
        <position position="1"/>
    </location>
</feature>
<keyword evidence="7" id="KW-1185">Reference proteome</keyword>